<evidence type="ECO:0000259" key="3">
    <source>
        <dbReference type="PROSITE" id="PS51412"/>
    </source>
</evidence>
<dbReference type="Proteomes" id="UP000663852">
    <property type="component" value="Unassembled WGS sequence"/>
</dbReference>
<dbReference type="EMBL" id="CAJNOR010001128">
    <property type="protein sequence ID" value="CAF1081346.1"/>
    <property type="molecule type" value="Genomic_DNA"/>
</dbReference>
<dbReference type="Proteomes" id="UP000663828">
    <property type="component" value="Unassembled WGS sequence"/>
</dbReference>
<accession>A0A814MPA6</accession>
<evidence type="ECO:0000313" key="6">
    <source>
        <dbReference type="Proteomes" id="UP000663828"/>
    </source>
</evidence>
<name>A0A814MPA6_ADIRI</name>
<evidence type="ECO:0000313" key="4">
    <source>
        <dbReference type="EMBL" id="CAF1081346.1"/>
    </source>
</evidence>
<feature type="signal peptide" evidence="2">
    <location>
        <begin position="1"/>
        <end position="18"/>
    </location>
</feature>
<evidence type="ECO:0000313" key="5">
    <source>
        <dbReference type="EMBL" id="CAF1185620.1"/>
    </source>
</evidence>
<dbReference type="PROSITE" id="PS51412">
    <property type="entry name" value="MACPF_2"/>
    <property type="match status" value="1"/>
</dbReference>
<feature type="transmembrane region" description="Helical" evidence="1">
    <location>
        <begin position="613"/>
        <end position="633"/>
    </location>
</feature>
<dbReference type="EMBL" id="CAJNOJ010000139">
    <property type="protein sequence ID" value="CAF1185620.1"/>
    <property type="molecule type" value="Genomic_DNA"/>
</dbReference>
<dbReference type="SMART" id="SM00457">
    <property type="entry name" value="MACPF"/>
    <property type="match status" value="1"/>
</dbReference>
<keyword evidence="1" id="KW-0472">Membrane</keyword>
<proteinExistence type="predicted"/>
<evidence type="ECO:0000256" key="1">
    <source>
        <dbReference type="SAM" id="Phobius"/>
    </source>
</evidence>
<gene>
    <name evidence="5" type="ORF">EDS130_LOCUS24504</name>
    <name evidence="4" type="ORF">XAT740_LOCUS17339</name>
</gene>
<feature type="domain" description="MACPF" evidence="3">
    <location>
        <begin position="1"/>
        <end position="327"/>
    </location>
</feature>
<protein>
    <recommendedName>
        <fullName evidence="3">MACPF domain-containing protein</fullName>
    </recommendedName>
</protein>
<dbReference type="AlphaFoldDB" id="A0A814MPA6"/>
<dbReference type="Pfam" id="PF01823">
    <property type="entry name" value="MACPF"/>
    <property type="match status" value="1"/>
</dbReference>
<keyword evidence="1" id="KW-0812">Transmembrane</keyword>
<reference evidence="4" key="1">
    <citation type="submission" date="2021-02" db="EMBL/GenBank/DDBJ databases">
        <authorList>
            <person name="Nowell W R."/>
        </authorList>
    </citation>
    <scope>NUCLEOTIDE SEQUENCE</scope>
</reference>
<keyword evidence="1" id="KW-1133">Transmembrane helix</keyword>
<evidence type="ECO:0000256" key="2">
    <source>
        <dbReference type="SAM" id="SignalP"/>
    </source>
</evidence>
<comment type="caution">
    <text evidence="4">The sequence shown here is derived from an EMBL/GenBank/DDBJ whole genome shotgun (WGS) entry which is preliminary data.</text>
</comment>
<dbReference type="InterPro" id="IPR020864">
    <property type="entry name" value="MACPF"/>
</dbReference>
<keyword evidence="2" id="KW-0732">Signal</keyword>
<dbReference type="OrthoDB" id="5950457at2759"/>
<sequence length="644" mass="73054">MAFQVLLVLLLCICQTQADGEKTLKIDIFPGYGWDDLRFLDMNPVYDISNFNDSRVFQSCVEIIPIRQNRISLGSELIDVFDSRTTDYSSNLMISSKGGYLKFRISGSYSSEYQNVKRQQGEEQTITLRNQIDYLMVEVLLKSSCPLNPQIKHDLMEISTYLENEQTEMATYAAQMFIRNYGTHVTNRIHLGGSLIEEDFIYNSNYQFNEETKRSYHAAAEASFFSTFSISGKFAYSSTSIDNSTEGLKKTIKRRMIQTKGGKVSLLENSMNTWQATVETDPVIVRRAVENITINIVSNKIPELSETALLRVREKIAQAIDTYVQMNVCNGCTNRSSPSFNWIANVDDSSCAPAETNAQFGGFIRTCTEDRRLAQRCGQYNMKNFYTQTFECPSGFNQYLIHQSVQTETVYREECRRCDLYTRRCCKDIPDGVGRREIKLFVCNSKTMLRNSLTGLLSISNRYVYGGSYTSVRVNPITGMYKCPNDQFKAVQVTFDLIVCLADQVFDTRNLPHYGGMFSCSQGNVILPSAAKQCLDGYSSYVMGAIENDCPLYVCLKFDKMPEMQKLPSIILPPFYPISTKNQTKVVITSTNTIDSHSETSTPFTQKSDHTTLGLSIAGLIVALITTIAFIIFRIRRRTRYNSL</sequence>
<feature type="chain" id="PRO_5035601436" description="MACPF domain-containing protein" evidence="2">
    <location>
        <begin position="19"/>
        <end position="644"/>
    </location>
</feature>
<organism evidence="4 6">
    <name type="scientific">Adineta ricciae</name>
    <name type="common">Rotifer</name>
    <dbReference type="NCBI Taxonomy" id="249248"/>
    <lineage>
        <taxon>Eukaryota</taxon>
        <taxon>Metazoa</taxon>
        <taxon>Spiralia</taxon>
        <taxon>Gnathifera</taxon>
        <taxon>Rotifera</taxon>
        <taxon>Eurotatoria</taxon>
        <taxon>Bdelloidea</taxon>
        <taxon>Adinetida</taxon>
        <taxon>Adinetidae</taxon>
        <taxon>Adineta</taxon>
    </lineage>
</organism>
<keyword evidence="6" id="KW-1185">Reference proteome</keyword>